<evidence type="ECO:0000313" key="2">
    <source>
        <dbReference type="Proteomes" id="UP001057402"/>
    </source>
</evidence>
<gene>
    <name evidence="1" type="ORF">MLD38_021008</name>
</gene>
<dbReference type="EMBL" id="CM042885">
    <property type="protein sequence ID" value="KAI4364979.1"/>
    <property type="molecule type" value="Genomic_DNA"/>
</dbReference>
<comment type="caution">
    <text evidence="1">The sequence shown here is derived from an EMBL/GenBank/DDBJ whole genome shotgun (WGS) entry which is preliminary data.</text>
</comment>
<organism evidence="1 2">
    <name type="scientific">Melastoma candidum</name>
    <dbReference type="NCBI Taxonomy" id="119954"/>
    <lineage>
        <taxon>Eukaryota</taxon>
        <taxon>Viridiplantae</taxon>
        <taxon>Streptophyta</taxon>
        <taxon>Embryophyta</taxon>
        <taxon>Tracheophyta</taxon>
        <taxon>Spermatophyta</taxon>
        <taxon>Magnoliopsida</taxon>
        <taxon>eudicotyledons</taxon>
        <taxon>Gunneridae</taxon>
        <taxon>Pentapetalae</taxon>
        <taxon>rosids</taxon>
        <taxon>malvids</taxon>
        <taxon>Myrtales</taxon>
        <taxon>Melastomataceae</taxon>
        <taxon>Melastomatoideae</taxon>
        <taxon>Melastomateae</taxon>
        <taxon>Melastoma</taxon>
    </lineage>
</organism>
<evidence type="ECO:0000313" key="1">
    <source>
        <dbReference type="EMBL" id="KAI4364979.1"/>
    </source>
</evidence>
<keyword evidence="2" id="KW-1185">Reference proteome</keyword>
<sequence length="68" mass="7234">MPPIAAVNGHAAAAGLILALSHDHVVVNGAHGFLYMSEFATHDFAPDDKRFDGVANEVKQVEHDVVGR</sequence>
<protein>
    <submittedName>
        <fullName evidence="1">Uncharacterized protein</fullName>
    </submittedName>
</protein>
<dbReference type="Proteomes" id="UP001057402">
    <property type="component" value="Chromosome 6"/>
</dbReference>
<reference evidence="2" key="1">
    <citation type="journal article" date="2023" name="Front. Plant Sci.">
        <title>Chromosomal-level genome assembly of Melastoma candidum provides insights into trichome evolution.</title>
        <authorList>
            <person name="Zhong Y."/>
            <person name="Wu W."/>
            <person name="Sun C."/>
            <person name="Zou P."/>
            <person name="Liu Y."/>
            <person name="Dai S."/>
            <person name="Zhou R."/>
        </authorList>
    </citation>
    <scope>NUCLEOTIDE SEQUENCE [LARGE SCALE GENOMIC DNA]</scope>
</reference>
<name>A0ACB9QEN2_9MYRT</name>
<accession>A0ACB9QEN2</accession>
<proteinExistence type="predicted"/>